<evidence type="ECO:0000256" key="2">
    <source>
        <dbReference type="ARBA" id="ARBA00023080"/>
    </source>
</evidence>
<dbReference type="InterPro" id="IPR011962">
    <property type="entry name" value="dCTP_deaminase"/>
</dbReference>
<dbReference type="Pfam" id="PF22769">
    <property type="entry name" value="DCD"/>
    <property type="match status" value="1"/>
</dbReference>
<evidence type="ECO:0000313" key="4">
    <source>
        <dbReference type="Proteomes" id="UP000199800"/>
    </source>
</evidence>
<dbReference type="AlphaFoldDB" id="A0A1I0G413"/>
<dbReference type="CDD" id="cd07557">
    <property type="entry name" value="trimeric_dUTPase"/>
    <property type="match status" value="1"/>
</dbReference>
<dbReference type="EMBL" id="FOHN01000044">
    <property type="protein sequence ID" value="SET64605.1"/>
    <property type="molecule type" value="Genomic_DNA"/>
</dbReference>
<dbReference type="InterPro" id="IPR036157">
    <property type="entry name" value="dUTPase-like_sf"/>
</dbReference>
<dbReference type="STRING" id="29364.SAMN04487772_1448"/>
<sequence>MILTGNEIKKKVQEKEIIIEPFHENALNPNSINFRLGSKLKVYKNYVLDPKQKQETEIIEIGDDGIVLEPDRIYLGCTMEKMGSEKYVPIMSGRSSTGRLGLFVHITADLIDIGSINHWTLQMHAVQPVKVYKGMPIGQVTFWKPQGEISLYHGKYQGSTEPMESQIWRDFL</sequence>
<accession>A0A1I0G413</accession>
<dbReference type="GO" id="GO:0015949">
    <property type="term" value="P:nucleobase-containing small molecule interconversion"/>
    <property type="evidence" value="ECO:0007669"/>
    <property type="project" value="TreeGrafter"/>
</dbReference>
<dbReference type="Gene3D" id="2.70.40.10">
    <property type="match status" value="1"/>
</dbReference>
<reference evidence="3 4" key="1">
    <citation type="submission" date="2016-10" db="EMBL/GenBank/DDBJ databases">
        <authorList>
            <person name="de Groot N.N."/>
        </authorList>
    </citation>
    <scope>NUCLEOTIDE SEQUENCE [LARGE SCALE GENOMIC DNA]</scope>
    <source>
        <strain evidence="3 4">DSM 1801</strain>
    </source>
</reference>
<dbReference type="GO" id="GO:0006229">
    <property type="term" value="P:dUTP biosynthetic process"/>
    <property type="evidence" value="ECO:0007669"/>
    <property type="project" value="InterPro"/>
</dbReference>
<evidence type="ECO:0000256" key="1">
    <source>
        <dbReference type="ARBA" id="ARBA00022801"/>
    </source>
</evidence>
<dbReference type="OrthoDB" id="9780202at2"/>
<proteinExistence type="predicted"/>
<protein>
    <submittedName>
        <fullName evidence="3">dCTP deaminase</fullName>
    </submittedName>
</protein>
<dbReference type="InterPro" id="IPR033704">
    <property type="entry name" value="dUTPase_trimeric"/>
</dbReference>
<evidence type="ECO:0000313" key="3">
    <source>
        <dbReference type="EMBL" id="SET64605.1"/>
    </source>
</evidence>
<keyword evidence="1" id="KW-0378">Hydrolase</keyword>
<dbReference type="RefSeq" id="WP_092479183.1">
    <property type="nucleotide sequence ID" value="NZ_FOHN01000044.1"/>
</dbReference>
<keyword evidence="4" id="KW-1185">Reference proteome</keyword>
<keyword evidence="2" id="KW-0546">Nucleotide metabolism</keyword>
<organism evidence="3 4">
    <name type="scientific">[Clostridium] polysaccharolyticum</name>
    <dbReference type="NCBI Taxonomy" id="29364"/>
    <lineage>
        <taxon>Bacteria</taxon>
        <taxon>Bacillati</taxon>
        <taxon>Bacillota</taxon>
        <taxon>Clostridia</taxon>
        <taxon>Lachnospirales</taxon>
        <taxon>Lachnospiraceae</taxon>
    </lineage>
</organism>
<dbReference type="SUPFAM" id="SSF51283">
    <property type="entry name" value="dUTPase-like"/>
    <property type="match status" value="1"/>
</dbReference>
<dbReference type="PANTHER" id="PTHR42680:SF3">
    <property type="entry name" value="DCTP DEAMINASE"/>
    <property type="match status" value="1"/>
</dbReference>
<dbReference type="PANTHER" id="PTHR42680">
    <property type="entry name" value="DCTP DEAMINASE"/>
    <property type="match status" value="1"/>
</dbReference>
<name>A0A1I0G413_9FIRM</name>
<gene>
    <name evidence="3" type="ORF">SAMN04487772_1448</name>
</gene>
<dbReference type="Proteomes" id="UP000199800">
    <property type="component" value="Unassembled WGS sequence"/>
</dbReference>
<dbReference type="NCBIfam" id="TIGR02274">
    <property type="entry name" value="dCTP_deam"/>
    <property type="match status" value="1"/>
</dbReference>
<dbReference type="GO" id="GO:0008829">
    <property type="term" value="F:dCTP deaminase activity"/>
    <property type="evidence" value="ECO:0007669"/>
    <property type="project" value="InterPro"/>
</dbReference>